<dbReference type="Gene3D" id="3.30.450.350">
    <property type="entry name" value="CHASE domain"/>
    <property type="match status" value="1"/>
</dbReference>
<dbReference type="InterPro" id="IPR052163">
    <property type="entry name" value="DGC-Regulatory_Protein"/>
</dbReference>
<feature type="transmembrane region" description="Helical" evidence="9">
    <location>
        <begin position="247"/>
        <end position="268"/>
    </location>
</feature>
<accession>A0A3N1PPQ4</accession>
<evidence type="ECO:0000256" key="7">
    <source>
        <dbReference type="ARBA" id="ARBA00023136"/>
    </source>
</evidence>
<evidence type="ECO:0000256" key="9">
    <source>
        <dbReference type="SAM" id="Phobius"/>
    </source>
</evidence>
<evidence type="ECO:0000256" key="3">
    <source>
        <dbReference type="ARBA" id="ARBA00004665"/>
    </source>
</evidence>
<organism evidence="12 13">
    <name type="scientific">Gallaecimonas pentaromativorans</name>
    <dbReference type="NCBI Taxonomy" id="584787"/>
    <lineage>
        <taxon>Bacteria</taxon>
        <taxon>Pseudomonadati</taxon>
        <taxon>Pseudomonadota</taxon>
        <taxon>Gammaproteobacteria</taxon>
        <taxon>Enterobacterales</taxon>
        <taxon>Gallaecimonadaceae</taxon>
        <taxon>Gallaecimonas</taxon>
    </lineage>
</organism>
<dbReference type="NCBIfam" id="TIGR00254">
    <property type="entry name" value="GGDEF"/>
    <property type="match status" value="1"/>
</dbReference>
<dbReference type="Pfam" id="PF00990">
    <property type="entry name" value="GGDEF"/>
    <property type="match status" value="1"/>
</dbReference>
<keyword evidence="13" id="KW-1185">Reference proteome</keyword>
<keyword evidence="5 9" id="KW-0812">Transmembrane</keyword>
<comment type="cofactor">
    <cofactor evidence="1">
        <name>Mg(2+)</name>
        <dbReference type="ChEBI" id="CHEBI:18420"/>
    </cofactor>
</comment>
<comment type="caution">
    <text evidence="12">The sequence shown here is derived from an EMBL/GenBank/DDBJ whole genome shotgun (WGS) entry which is preliminary data.</text>
</comment>
<proteinExistence type="predicted"/>
<evidence type="ECO:0000256" key="4">
    <source>
        <dbReference type="ARBA" id="ARBA00012528"/>
    </source>
</evidence>
<dbReference type="SMART" id="SM01079">
    <property type="entry name" value="CHASE"/>
    <property type="match status" value="1"/>
</dbReference>
<dbReference type="GO" id="GO:0016020">
    <property type="term" value="C:membrane"/>
    <property type="evidence" value="ECO:0007669"/>
    <property type="project" value="UniProtKB-SubCell"/>
</dbReference>
<dbReference type="Pfam" id="PF03924">
    <property type="entry name" value="CHASE"/>
    <property type="match status" value="1"/>
</dbReference>
<gene>
    <name evidence="12" type="ORF">EDC28_103485</name>
</gene>
<dbReference type="InterPro" id="IPR043128">
    <property type="entry name" value="Rev_trsase/Diguanyl_cyclase"/>
</dbReference>
<dbReference type="PROSITE" id="PS50839">
    <property type="entry name" value="CHASE"/>
    <property type="match status" value="1"/>
</dbReference>
<reference evidence="12 13" key="1">
    <citation type="submission" date="2018-11" db="EMBL/GenBank/DDBJ databases">
        <title>Genomic Encyclopedia of Type Strains, Phase IV (KMG-IV): sequencing the most valuable type-strain genomes for metagenomic binning, comparative biology and taxonomic classification.</title>
        <authorList>
            <person name="Goeker M."/>
        </authorList>
    </citation>
    <scope>NUCLEOTIDE SEQUENCE [LARGE SCALE GENOMIC DNA]</scope>
    <source>
        <strain evidence="12 13">DSM 21945</strain>
    </source>
</reference>
<protein>
    <recommendedName>
        <fullName evidence="4">diguanylate cyclase</fullName>
        <ecNumber evidence="4">2.7.7.65</ecNumber>
    </recommendedName>
</protein>
<dbReference type="RefSeq" id="WP_148049819.1">
    <property type="nucleotide sequence ID" value="NZ_RJUL01000003.1"/>
</dbReference>
<evidence type="ECO:0000259" key="10">
    <source>
        <dbReference type="PROSITE" id="PS50839"/>
    </source>
</evidence>
<dbReference type="GO" id="GO:0052621">
    <property type="term" value="F:diguanylate cyclase activity"/>
    <property type="evidence" value="ECO:0007669"/>
    <property type="project" value="UniProtKB-EC"/>
</dbReference>
<dbReference type="FunFam" id="3.30.70.270:FF:000001">
    <property type="entry name" value="Diguanylate cyclase domain protein"/>
    <property type="match status" value="1"/>
</dbReference>
<dbReference type="GO" id="GO:0007165">
    <property type="term" value="P:signal transduction"/>
    <property type="evidence" value="ECO:0007669"/>
    <property type="project" value="UniProtKB-ARBA"/>
</dbReference>
<comment type="pathway">
    <text evidence="3">Purine metabolism; 3',5'-cyclic di-GMP biosynthesis.</text>
</comment>
<evidence type="ECO:0000256" key="5">
    <source>
        <dbReference type="ARBA" id="ARBA00022692"/>
    </source>
</evidence>
<dbReference type="InterPro" id="IPR000160">
    <property type="entry name" value="GGDEF_dom"/>
</dbReference>
<keyword evidence="7 9" id="KW-0472">Membrane</keyword>
<dbReference type="CDD" id="cd01949">
    <property type="entry name" value="GGDEF"/>
    <property type="match status" value="1"/>
</dbReference>
<dbReference type="STRING" id="584787.GCA_001247655_01392"/>
<sequence length="434" mass="47814">MLRPIWLWLTASLVFLAVLVLAEYVVRLQELHAREAMRAKQMASLTELRTAIESDLNATLYLGGGLVSFIRARPDASQGDIDALMADIYHNSHHLTHLVTSPNLVIRDIYPLTPSNANVLGLDYRKVPAQWPAVEAAIAARRTVIDGPVRLVQGGTAIISRTPVFLPGGKLWGMVGMVLDLDAVLADSGFHRLSSQFALRLVNPDKKDSLIAGVDKLPSAQFNLPVRVLGDTWQLQASPLEAPSSSLLSHAVALLVALLAAIMVYLILAEHRKVQFLAHHDTLTGLPNRRHFIGQLEQVLSQWRQRRRPFALFYLDLNGFKGINDQYGHQMGDAVLVEVAKRLRQAARGHDLVARIGGDEFVLLLSDLASTKDADDAARRFCLAVQKPMSLQGHTLVVKVAIGRARPGQGRDDADGLIRQADMAMYRQKTELTS</sequence>
<dbReference type="Proteomes" id="UP000268033">
    <property type="component" value="Unassembled WGS sequence"/>
</dbReference>
<comment type="catalytic activity">
    <reaction evidence="8">
        <text>2 GTP = 3',3'-c-di-GMP + 2 diphosphate</text>
        <dbReference type="Rhea" id="RHEA:24898"/>
        <dbReference type="ChEBI" id="CHEBI:33019"/>
        <dbReference type="ChEBI" id="CHEBI:37565"/>
        <dbReference type="ChEBI" id="CHEBI:58805"/>
        <dbReference type="EC" id="2.7.7.65"/>
    </reaction>
</comment>
<evidence type="ECO:0000313" key="12">
    <source>
        <dbReference type="EMBL" id="ROQ28887.1"/>
    </source>
</evidence>
<dbReference type="SUPFAM" id="SSF55073">
    <property type="entry name" value="Nucleotide cyclase"/>
    <property type="match status" value="1"/>
</dbReference>
<dbReference type="PROSITE" id="PS50887">
    <property type="entry name" value="GGDEF"/>
    <property type="match status" value="1"/>
</dbReference>
<dbReference type="InterPro" id="IPR006189">
    <property type="entry name" value="CHASE_dom"/>
</dbReference>
<dbReference type="EC" id="2.7.7.65" evidence="4"/>
<dbReference type="SMART" id="SM00267">
    <property type="entry name" value="GGDEF"/>
    <property type="match status" value="1"/>
</dbReference>
<evidence type="ECO:0000256" key="1">
    <source>
        <dbReference type="ARBA" id="ARBA00001946"/>
    </source>
</evidence>
<dbReference type="Gene3D" id="3.30.70.270">
    <property type="match status" value="1"/>
</dbReference>
<dbReference type="AlphaFoldDB" id="A0A3N1PPQ4"/>
<name>A0A3N1PPQ4_9GAMM</name>
<evidence type="ECO:0000259" key="11">
    <source>
        <dbReference type="PROSITE" id="PS50887"/>
    </source>
</evidence>
<keyword evidence="6 9" id="KW-1133">Transmembrane helix</keyword>
<dbReference type="InterPro" id="IPR029787">
    <property type="entry name" value="Nucleotide_cyclase"/>
</dbReference>
<dbReference type="InterPro" id="IPR042240">
    <property type="entry name" value="CHASE_sf"/>
</dbReference>
<evidence type="ECO:0000313" key="13">
    <source>
        <dbReference type="Proteomes" id="UP000268033"/>
    </source>
</evidence>
<evidence type="ECO:0000256" key="2">
    <source>
        <dbReference type="ARBA" id="ARBA00004370"/>
    </source>
</evidence>
<comment type="subcellular location">
    <subcellularLocation>
        <location evidence="2">Membrane</location>
    </subcellularLocation>
</comment>
<evidence type="ECO:0000256" key="6">
    <source>
        <dbReference type="ARBA" id="ARBA00022989"/>
    </source>
</evidence>
<dbReference type="PANTHER" id="PTHR46663">
    <property type="entry name" value="DIGUANYLATE CYCLASE DGCT-RELATED"/>
    <property type="match status" value="1"/>
</dbReference>
<dbReference type="PANTHER" id="PTHR46663:SF2">
    <property type="entry name" value="GGDEF DOMAIN-CONTAINING PROTEIN"/>
    <property type="match status" value="1"/>
</dbReference>
<dbReference type="EMBL" id="RJUL01000003">
    <property type="protein sequence ID" value="ROQ28887.1"/>
    <property type="molecule type" value="Genomic_DNA"/>
</dbReference>
<feature type="domain" description="GGDEF" evidence="11">
    <location>
        <begin position="308"/>
        <end position="434"/>
    </location>
</feature>
<feature type="domain" description="CHASE" evidence="10">
    <location>
        <begin position="101"/>
        <end position="194"/>
    </location>
</feature>
<evidence type="ECO:0000256" key="8">
    <source>
        <dbReference type="ARBA" id="ARBA00034247"/>
    </source>
</evidence>